<dbReference type="Gene3D" id="3.20.20.450">
    <property type="entry name" value="EAL domain"/>
    <property type="match status" value="1"/>
</dbReference>
<feature type="transmembrane region" description="Helical" evidence="1">
    <location>
        <begin position="39"/>
        <end position="56"/>
    </location>
</feature>
<dbReference type="SMART" id="SM00267">
    <property type="entry name" value="GGDEF"/>
    <property type="match status" value="1"/>
</dbReference>
<dbReference type="SUPFAM" id="SSF141868">
    <property type="entry name" value="EAL domain-like"/>
    <property type="match status" value="1"/>
</dbReference>
<evidence type="ECO:0000313" key="5">
    <source>
        <dbReference type="Proteomes" id="UP001185899"/>
    </source>
</evidence>
<dbReference type="Pfam" id="PF00563">
    <property type="entry name" value="EAL"/>
    <property type="match status" value="1"/>
</dbReference>
<reference evidence="4 5" key="1">
    <citation type="submission" date="2023-10" db="EMBL/GenBank/DDBJ databases">
        <title>Development of a sustainable strategy for remediation of hydrocarbon-contaminated territories based on the waste exchange concept.</title>
        <authorList>
            <person name="Krivoruchko A."/>
        </authorList>
    </citation>
    <scope>NUCLEOTIDE SEQUENCE [LARGE SCALE GENOMIC DNA]</scope>
    <source>
        <strain evidence="4 5">IEGM 1322</strain>
    </source>
</reference>
<feature type="transmembrane region" description="Helical" evidence="1">
    <location>
        <begin position="224"/>
        <end position="242"/>
    </location>
</feature>
<feature type="transmembrane region" description="Helical" evidence="1">
    <location>
        <begin position="192"/>
        <end position="212"/>
    </location>
</feature>
<evidence type="ECO:0000259" key="3">
    <source>
        <dbReference type="PROSITE" id="PS50887"/>
    </source>
</evidence>
<dbReference type="InterPro" id="IPR043128">
    <property type="entry name" value="Rev_trsase/Diguanyl_cyclase"/>
</dbReference>
<dbReference type="Pfam" id="PF00990">
    <property type="entry name" value="GGDEF"/>
    <property type="match status" value="1"/>
</dbReference>
<protein>
    <submittedName>
        <fullName evidence="4">EAL domain-containing protein</fullName>
    </submittedName>
</protein>
<dbReference type="RefSeq" id="WP_317549165.1">
    <property type="nucleotide sequence ID" value="NZ_JAWLKE010000007.1"/>
</dbReference>
<feature type="transmembrane region" description="Helical" evidence="1">
    <location>
        <begin position="263"/>
        <end position="282"/>
    </location>
</feature>
<keyword evidence="1" id="KW-0812">Transmembrane</keyword>
<feature type="transmembrane region" description="Helical" evidence="1">
    <location>
        <begin position="68"/>
        <end position="85"/>
    </location>
</feature>
<keyword evidence="1" id="KW-1133">Transmembrane helix</keyword>
<feature type="transmembrane region" description="Helical" evidence="1">
    <location>
        <begin position="97"/>
        <end position="118"/>
    </location>
</feature>
<dbReference type="PROSITE" id="PS50883">
    <property type="entry name" value="EAL"/>
    <property type="match status" value="1"/>
</dbReference>
<feature type="domain" description="GGDEF" evidence="3">
    <location>
        <begin position="352"/>
        <end position="479"/>
    </location>
</feature>
<keyword evidence="1" id="KW-0472">Membrane</keyword>
<dbReference type="InterPro" id="IPR029787">
    <property type="entry name" value="Nucleotide_cyclase"/>
</dbReference>
<dbReference type="InterPro" id="IPR000160">
    <property type="entry name" value="GGDEF_dom"/>
</dbReference>
<evidence type="ECO:0000259" key="2">
    <source>
        <dbReference type="PROSITE" id="PS50883"/>
    </source>
</evidence>
<sequence length="743" mass="80256">MNTKVAAPFAMHTVRTVGLGAVVVVAGTVFVLGDAGVRAGVLATVAVGSVLAISAAIRRYRPDDSRCWWALFGASVLFMFGVSLRSDPTALNHSFPLLPDLFTLTGYALVGYALSRWIRDRRSIDDITPLVDAGLIFLGTLFLSWLLFISPALGSPRSSASTVFNGLYPAIDAALITLTTYLLFSSKPRTPALQWALVALVATLVGDISYAFAATTDDAPSSGLLDGIYLFAYLALAMAALDPSMRTVSQRQTPAPAHSSRRVVFVVTLLVVCATVPLLGSAVSTGDLIVRSLLLASILVGAFLRGERALTRVQVGEEHAKYLAAHDLLTGLPNRTMLDEEFTRLERTQTPGRTCVLFVDLDNFKMVNDSYGHRVGDELIVAAARRIRAAVGAADTVVRYAGDEFVVLTRRDRGGAEALARRIIDRTNEPFPLSAATAYVTASVGIADADRLHDAIREADTAMYHAKSLGAARYAFFDESLRARATSAIETATALRGAIRRGELEVYYQPIIKTTSRTTVVYEALLRWNWQGRVRTPNEFIPIAESTNLIKEIGEWVLRTAMSDLVTLRSNGQDVTMSVNVSPMQLRDDSLPVIVARLLDTYGLDGADLALEITESVLIDDMGTAKSVLDRLAAMGVLIVLDDFGIGYSSLSRLRAMPIALLKIDKSFVHQIGTSESDTQLIRAIVAMASALPVATVAEGVETEEQAAIIEALECRFAQGFLFGRPAPVAHWLLESAETRAGR</sequence>
<name>A0ABU4B2E6_9NOCA</name>
<proteinExistence type="predicted"/>
<dbReference type="EMBL" id="JAWLKE010000007">
    <property type="protein sequence ID" value="MDV6232659.1"/>
    <property type="molecule type" value="Genomic_DNA"/>
</dbReference>
<dbReference type="SUPFAM" id="SSF55073">
    <property type="entry name" value="Nucleotide cyclase"/>
    <property type="match status" value="1"/>
</dbReference>
<feature type="transmembrane region" description="Helical" evidence="1">
    <location>
        <begin position="166"/>
        <end position="185"/>
    </location>
</feature>
<organism evidence="4 5">
    <name type="scientific">Rhodococcus cercidiphylli</name>
    <dbReference type="NCBI Taxonomy" id="489916"/>
    <lineage>
        <taxon>Bacteria</taxon>
        <taxon>Bacillati</taxon>
        <taxon>Actinomycetota</taxon>
        <taxon>Actinomycetes</taxon>
        <taxon>Mycobacteriales</taxon>
        <taxon>Nocardiaceae</taxon>
        <taxon>Rhodococcus</taxon>
    </lineage>
</organism>
<accession>A0ABU4B2E6</accession>
<evidence type="ECO:0000313" key="4">
    <source>
        <dbReference type="EMBL" id="MDV6232659.1"/>
    </source>
</evidence>
<dbReference type="SMART" id="SM00052">
    <property type="entry name" value="EAL"/>
    <property type="match status" value="1"/>
</dbReference>
<dbReference type="InterPro" id="IPR050706">
    <property type="entry name" value="Cyclic-di-GMP_PDE-like"/>
</dbReference>
<comment type="caution">
    <text evidence="4">The sequence shown here is derived from an EMBL/GenBank/DDBJ whole genome shotgun (WGS) entry which is preliminary data.</text>
</comment>
<dbReference type="CDD" id="cd01949">
    <property type="entry name" value="GGDEF"/>
    <property type="match status" value="1"/>
</dbReference>
<dbReference type="PANTHER" id="PTHR33121:SF70">
    <property type="entry name" value="SIGNALING PROTEIN YKOW"/>
    <property type="match status" value="1"/>
</dbReference>
<dbReference type="Proteomes" id="UP001185899">
    <property type="component" value="Unassembled WGS sequence"/>
</dbReference>
<feature type="domain" description="EAL" evidence="2">
    <location>
        <begin position="488"/>
        <end position="740"/>
    </location>
</feature>
<dbReference type="PANTHER" id="PTHR33121">
    <property type="entry name" value="CYCLIC DI-GMP PHOSPHODIESTERASE PDEF"/>
    <property type="match status" value="1"/>
</dbReference>
<dbReference type="InterPro" id="IPR035919">
    <property type="entry name" value="EAL_sf"/>
</dbReference>
<feature type="transmembrane region" description="Helical" evidence="1">
    <location>
        <begin position="12"/>
        <end position="33"/>
    </location>
</feature>
<keyword evidence="5" id="KW-1185">Reference proteome</keyword>
<dbReference type="Gene3D" id="3.30.70.270">
    <property type="match status" value="1"/>
</dbReference>
<dbReference type="CDD" id="cd01948">
    <property type="entry name" value="EAL"/>
    <property type="match status" value="1"/>
</dbReference>
<gene>
    <name evidence="4" type="ORF">R3P95_19070</name>
</gene>
<feature type="transmembrane region" description="Helical" evidence="1">
    <location>
        <begin position="130"/>
        <end position="154"/>
    </location>
</feature>
<dbReference type="InterPro" id="IPR001633">
    <property type="entry name" value="EAL_dom"/>
</dbReference>
<dbReference type="PROSITE" id="PS50887">
    <property type="entry name" value="GGDEF"/>
    <property type="match status" value="1"/>
</dbReference>
<evidence type="ECO:0000256" key="1">
    <source>
        <dbReference type="SAM" id="Phobius"/>
    </source>
</evidence>
<dbReference type="NCBIfam" id="TIGR00254">
    <property type="entry name" value="GGDEF"/>
    <property type="match status" value="1"/>
</dbReference>